<dbReference type="Proteomes" id="UP000624709">
    <property type="component" value="Unassembled WGS sequence"/>
</dbReference>
<protein>
    <submittedName>
        <fullName evidence="2">Uncharacterized protein</fullName>
    </submittedName>
</protein>
<feature type="region of interest" description="Disordered" evidence="1">
    <location>
        <begin position="49"/>
        <end position="74"/>
    </location>
</feature>
<gene>
    <name evidence="2" type="ORF">Apa02nite_024910</name>
</gene>
<evidence type="ECO:0000256" key="1">
    <source>
        <dbReference type="SAM" id="MobiDB-lite"/>
    </source>
</evidence>
<keyword evidence="3" id="KW-1185">Reference proteome</keyword>
<accession>A0ABQ4B6V7</accession>
<proteinExistence type="predicted"/>
<name>A0ABQ4B6V7_9ACTN</name>
<dbReference type="EMBL" id="BOMS01000033">
    <property type="protein sequence ID" value="GIE66383.1"/>
    <property type="molecule type" value="Genomic_DNA"/>
</dbReference>
<evidence type="ECO:0000313" key="2">
    <source>
        <dbReference type="EMBL" id="GIE66383.1"/>
    </source>
</evidence>
<organism evidence="2 3">
    <name type="scientific">Actinoplanes palleronii</name>
    <dbReference type="NCBI Taxonomy" id="113570"/>
    <lineage>
        <taxon>Bacteria</taxon>
        <taxon>Bacillati</taxon>
        <taxon>Actinomycetota</taxon>
        <taxon>Actinomycetes</taxon>
        <taxon>Micromonosporales</taxon>
        <taxon>Micromonosporaceae</taxon>
        <taxon>Actinoplanes</taxon>
    </lineage>
</organism>
<comment type="caution">
    <text evidence="2">The sequence shown here is derived from an EMBL/GenBank/DDBJ whole genome shotgun (WGS) entry which is preliminary data.</text>
</comment>
<sequence>MLVGWGPRGAAGAAVAGVAATVVAIPAAAVASAKIVPIRRLMCITNPPMPSVQPVGGGPPGEKDNMGNSLPNTP</sequence>
<reference evidence="2 3" key="1">
    <citation type="submission" date="2021-01" db="EMBL/GenBank/DDBJ databases">
        <title>Whole genome shotgun sequence of Actinoplanes palleronii NBRC 14916.</title>
        <authorList>
            <person name="Komaki H."/>
            <person name="Tamura T."/>
        </authorList>
    </citation>
    <scope>NUCLEOTIDE SEQUENCE [LARGE SCALE GENOMIC DNA]</scope>
    <source>
        <strain evidence="2 3">NBRC 14916</strain>
    </source>
</reference>
<evidence type="ECO:0000313" key="3">
    <source>
        <dbReference type="Proteomes" id="UP000624709"/>
    </source>
</evidence>